<dbReference type="PANTHER" id="PTHR42796:SF4">
    <property type="entry name" value="FUMARYLACETOACETATE HYDROLASE DOMAIN-CONTAINING PROTEIN 2A"/>
    <property type="match status" value="1"/>
</dbReference>
<protein>
    <submittedName>
        <fullName evidence="4">Fumarylacetoacetate hydrolase family protein</fullName>
    </submittedName>
</protein>
<reference evidence="4" key="1">
    <citation type="submission" date="2020-03" db="EMBL/GenBank/DDBJ databases">
        <title>Draft sequencing of Calidifontibacter sp. DB0510.</title>
        <authorList>
            <person name="Kim D.-U."/>
        </authorList>
    </citation>
    <scope>NUCLEOTIDE SEQUENCE</scope>
    <source>
        <strain evidence="4">DB0510</strain>
    </source>
</reference>
<proteinExistence type="inferred from homology"/>
<dbReference type="GO" id="GO:0016787">
    <property type="term" value="F:hydrolase activity"/>
    <property type="evidence" value="ECO:0007669"/>
    <property type="project" value="UniProtKB-KW"/>
</dbReference>
<dbReference type="InterPro" id="IPR036663">
    <property type="entry name" value="Fumarylacetoacetase_C_sf"/>
</dbReference>
<dbReference type="InterPro" id="IPR051121">
    <property type="entry name" value="FAH"/>
</dbReference>
<dbReference type="Proteomes" id="UP000744769">
    <property type="component" value="Unassembled WGS sequence"/>
</dbReference>
<dbReference type="PANTHER" id="PTHR42796">
    <property type="entry name" value="FUMARYLACETOACETATE HYDROLASE DOMAIN-CONTAINING PROTEIN 2A-RELATED"/>
    <property type="match status" value="1"/>
</dbReference>
<dbReference type="SUPFAM" id="SSF56529">
    <property type="entry name" value="FAH"/>
    <property type="match status" value="1"/>
</dbReference>
<dbReference type="AlphaFoldDB" id="A0A967E8I2"/>
<accession>A0A967E8I2</accession>
<keyword evidence="2" id="KW-0479">Metal-binding</keyword>
<sequence>MKLATVRLDDGRTTAVRIDGETAVRLDYPDVGRLLTLPDWRSVAESARGATLAVIDLSYAPLIPAPGKIACVGLNYRTHIQEMGRDLPRYPTLFTKYAETLVGAHDALRRPVETEAFDWEAELAVIVGAPVRRASESEAAEAIAGFAVFNDVTCRDWQFRTKEWMQGKNWEATSPLGPWLVTPDELPGGTRPALGIRTLVDGELMQQDTTGDLLFDPVDLVSYLSTMVTLVPGDVIATGTPGGVGHARTPARYLTPGQSVITEVDGLGRCENVVVADGGIS</sequence>
<dbReference type="Pfam" id="PF01557">
    <property type="entry name" value="FAA_hydrolase"/>
    <property type="match status" value="1"/>
</dbReference>
<evidence type="ECO:0000256" key="2">
    <source>
        <dbReference type="ARBA" id="ARBA00022723"/>
    </source>
</evidence>
<gene>
    <name evidence="4" type="ORF">G9U51_00305</name>
</gene>
<evidence type="ECO:0000256" key="1">
    <source>
        <dbReference type="ARBA" id="ARBA00010211"/>
    </source>
</evidence>
<name>A0A967E8I2_9MICO</name>
<comment type="similarity">
    <text evidence="1">Belongs to the FAH family.</text>
</comment>
<organism evidence="4 5">
    <name type="scientific">Metallococcus carri</name>
    <dbReference type="NCBI Taxonomy" id="1656884"/>
    <lineage>
        <taxon>Bacteria</taxon>
        <taxon>Bacillati</taxon>
        <taxon>Actinomycetota</taxon>
        <taxon>Actinomycetes</taxon>
        <taxon>Micrococcales</taxon>
        <taxon>Dermacoccaceae</taxon>
        <taxon>Metallococcus</taxon>
    </lineage>
</organism>
<evidence type="ECO:0000313" key="4">
    <source>
        <dbReference type="EMBL" id="NHN54225.1"/>
    </source>
</evidence>
<dbReference type="FunFam" id="3.90.850.10:FF:000002">
    <property type="entry name" value="2-hydroxyhepta-2,4-diene-1,7-dioate isomerase"/>
    <property type="match status" value="1"/>
</dbReference>
<evidence type="ECO:0000259" key="3">
    <source>
        <dbReference type="Pfam" id="PF01557"/>
    </source>
</evidence>
<keyword evidence="4" id="KW-0378">Hydrolase</keyword>
<keyword evidence="5" id="KW-1185">Reference proteome</keyword>
<dbReference type="InterPro" id="IPR011234">
    <property type="entry name" value="Fumarylacetoacetase-like_C"/>
</dbReference>
<dbReference type="GO" id="GO:0019752">
    <property type="term" value="P:carboxylic acid metabolic process"/>
    <property type="evidence" value="ECO:0007669"/>
    <property type="project" value="UniProtKB-ARBA"/>
</dbReference>
<dbReference type="GO" id="GO:0016853">
    <property type="term" value="F:isomerase activity"/>
    <property type="evidence" value="ECO:0007669"/>
    <property type="project" value="UniProtKB-ARBA"/>
</dbReference>
<dbReference type="Gene3D" id="3.90.850.10">
    <property type="entry name" value="Fumarylacetoacetase-like, C-terminal domain"/>
    <property type="match status" value="1"/>
</dbReference>
<feature type="domain" description="Fumarylacetoacetase-like C-terminal" evidence="3">
    <location>
        <begin position="68"/>
        <end position="275"/>
    </location>
</feature>
<comment type="caution">
    <text evidence="4">The sequence shown here is derived from an EMBL/GenBank/DDBJ whole genome shotgun (WGS) entry which is preliminary data.</text>
</comment>
<dbReference type="GO" id="GO:0046872">
    <property type="term" value="F:metal ion binding"/>
    <property type="evidence" value="ECO:0007669"/>
    <property type="project" value="UniProtKB-KW"/>
</dbReference>
<evidence type="ECO:0000313" key="5">
    <source>
        <dbReference type="Proteomes" id="UP000744769"/>
    </source>
</evidence>
<dbReference type="EMBL" id="JAAOIV010000001">
    <property type="protein sequence ID" value="NHN54225.1"/>
    <property type="molecule type" value="Genomic_DNA"/>
</dbReference>
<dbReference type="RefSeq" id="WP_166191543.1">
    <property type="nucleotide sequence ID" value="NZ_JAAOIV010000001.1"/>
</dbReference>